<evidence type="ECO:0000256" key="6">
    <source>
        <dbReference type="PROSITE-ProRule" id="PRU01248"/>
    </source>
</evidence>
<dbReference type="PROSITE" id="PS51898">
    <property type="entry name" value="TYR_RECOMBINASE"/>
    <property type="match status" value="1"/>
</dbReference>
<proteinExistence type="inferred from homology"/>
<reference evidence="9 10" key="1">
    <citation type="submission" date="2016-10" db="EMBL/GenBank/DDBJ databases">
        <authorList>
            <person name="de Groot N.N."/>
        </authorList>
    </citation>
    <scope>NUCLEOTIDE SEQUENCE [LARGE SCALE GENOMIC DNA]</scope>
    <source>
        <strain evidence="9 10">KH2T6</strain>
    </source>
</reference>
<dbReference type="GO" id="GO:0003677">
    <property type="term" value="F:DNA binding"/>
    <property type="evidence" value="ECO:0007669"/>
    <property type="project" value="UniProtKB-UniRule"/>
</dbReference>
<dbReference type="InterPro" id="IPR010998">
    <property type="entry name" value="Integrase_recombinase_N"/>
</dbReference>
<dbReference type="Pfam" id="PF00589">
    <property type="entry name" value="Phage_integrase"/>
    <property type="match status" value="1"/>
</dbReference>
<dbReference type="OrthoDB" id="1818781at2"/>
<evidence type="ECO:0000256" key="3">
    <source>
        <dbReference type="ARBA" id="ARBA00022908"/>
    </source>
</evidence>
<keyword evidence="3" id="KW-0229">DNA integration</keyword>
<evidence type="ECO:0000256" key="2">
    <source>
        <dbReference type="ARBA" id="ARBA00008857"/>
    </source>
</evidence>
<dbReference type="AlphaFoldDB" id="A0A1H7Q5N8"/>
<dbReference type="InterPro" id="IPR004107">
    <property type="entry name" value="Integrase_SAM-like_N"/>
</dbReference>
<keyword evidence="5" id="KW-0233">DNA recombination</keyword>
<dbReference type="SUPFAM" id="SSF56349">
    <property type="entry name" value="DNA breaking-rejoining enzymes"/>
    <property type="match status" value="1"/>
</dbReference>
<keyword evidence="4 6" id="KW-0238">DNA-binding</keyword>
<dbReference type="EMBL" id="FOAT01000029">
    <property type="protein sequence ID" value="SEL42805.1"/>
    <property type="molecule type" value="Genomic_DNA"/>
</dbReference>
<dbReference type="PROSITE" id="PS51900">
    <property type="entry name" value="CB"/>
    <property type="match status" value="1"/>
</dbReference>
<sequence length="425" mass="49295">MASIEKRGNSYRIKVSCGYKVDGKQVTQRMTWTPDPDMTPKQIEKELQRQVVLFEEECKNKPVVATIKFEALAEEWFEEYAKLNLKSTTFTRQRQLTKRVYKAIGHLRLDKITARDIQKFINSLAQEGVNEHTGKPLSRKTMVHYLSFISTILDYAIRMDMLNDNPCRRVTIPKGSKKKRHILTMEETQHFFKLLDDHAPLKWKAFFVLIIYSGMRRGEMLGLEWHDIDFSTGMIHIERTSNYTKARGIYTDTPKTENSVRYIKVPMNVIDVLKEYKEWQDAERERIGSKWVETNRLFTKWCGTPMNLQTPYGWLQEFCEEHDFPFYGIHQFRHLHTSLLIGAGIDPTTVSGVLGHAQVSTTLNLYSHMFRENQVRACDAVANALSFVQPTNPTPTPPPVSNTANCKEDYDNPPRITWSRTGYGA</sequence>
<evidence type="ECO:0000256" key="1">
    <source>
        <dbReference type="ARBA" id="ARBA00003283"/>
    </source>
</evidence>
<dbReference type="PANTHER" id="PTHR30349">
    <property type="entry name" value="PHAGE INTEGRASE-RELATED"/>
    <property type="match status" value="1"/>
</dbReference>
<comment type="function">
    <text evidence="1">Site-specific tyrosine recombinase, which acts by catalyzing the cutting and rejoining of the recombining DNA molecules.</text>
</comment>
<evidence type="ECO:0000313" key="9">
    <source>
        <dbReference type="EMBL" id="SEL42805.1"/>
    </source>
</evidence>
<name>A0A1H7Q5N8_RUMAL</name>
<dbReference type="Gene3D" id="1.10.150.130">
    <property type="match status" value="1"/>
</dbReference>
<feature type="domain" description="Tyr recombinase" evidence="7">
    <location>
        <begin position="178"/>
        <end position="379"/>
    </location>
</feature>
<dbReference type="InterPro" id="IPR011010">
    <property type="entry name" value="DNA_brk_join_enz"/>
</dbReference>
<feature type="domain" description="Core-binding (CB)" evidence="8">
    <location>
        <begin position="67"/>
        <end position="157"/>
    </location>
</feature>
<organism evidence="9 10">
    <name type="scientific">Ruminococcus albus</name>
    <dbReference type="NCBI Taxonomy" id="1264"/>
    <lineage>
        <taxon>Bacteria</taxon>
        <taxon>Bacillati</taxon>
        <taxon>Bacillota</taxon>
        <taxon>Clostridia</taxon>
        <taxon>Eubacteriales</taxon>
        <taxon>Oscillospiraceae</taxon>
        <taxon>Ruminococcus</taxon>
    </lineage>
</organism>
<dbReference type="CDD" id="cd01189">
    <property type="entry name" value="INT_ICEBs1_C_like"/>
    <property type="match status" value="1"/>
</dbReference>
<dbReference type="GO" id="GO:0006310">
    <property type="term" value="P:DNA recombination"/>
    <property type="evidence" value="ECO:0007669"/>
    <property type="project" value="UniProtKB-KW"/>
</dbReference>
<evidence type="ECO:0000256" key="4">
    <source>
        <dbReference type="ARBA" id="ARBA00023125"/>
    </source>
</evidence>
<dbReference type="Gene3D" id="1.10.443.10">
    <property type="entry name" value="Intergrase catalytic core"/>
    <property type="match status" value="1"/>
</dbReference>
<dbReference type="PANTHER" id="PTHR30349:SF64">
    <property type="entry name" value="PROPHAGE INTEGRASE INTD-RELATED"/>
    <property type="match status" value="1"/>
</dbReference>
<comment type="similarity">
    <text evidence="2">Belongs to the 'phage' integrase family.</text>
</comment>
<accession>A0A1H7Q5N8</accession>
<evidence type="ECO:0000259" key="7">
    <source>
        <dbReference type="PROSITE" id="PS51898"/>
    </source>
</evidence>
<dbReference type="InterPro" id="IPR050090">
    <property type="entry name" value="Tyrosine_recombinase_XerCD"/>
</dbReference>
<dbReference type="InterPro" id="IPR002104">
    <property type="entry name" value="Integrase_catalytic"/>
</dbReference>
<dbReference type="Proteomes" id="UP000186015">
    <property type="component" value="Unassembled WGS sequence"/>
</dbReference>
<dbReference type="InterPro" id="IPR013762">
    <property type="entry name" value="Integrase-like_cat_sf"/>
</dbReference>
<dbReference type="Pfam" id="PF14659">
    <property type="entry name" value="Phage_int_SAM_3"/>
    <property type="match status" value="1"/>
</dbReference>
<gene>
    <name evidence="9" type="ORF">SAMN05216469_1298</name>
</gene>
<dbReference type="GO" id="GO:0015074">
    <property type="term" value="P:DNA integration"/>
    <property type="evidence" value="ECO:0007669"/>
    <property type="project" value="UniProtKB-KW"/>
</dbReference>
<dbReference type="InterPro" id="IPR044068">
    <property type="entry name" value="CB"/>
</dbReference>
<dbReference type="RefSeq" id="WP_074836273.1">
    <property type="nucleotide sequence ID" value="NZ_FOAT01000029.1"/>
</dbReference>
<protein>
    <submittedName>
        <fullName evidence="9">Site-specific recombinase XerD</fullName>
    </submittedName>
</protein>
<evidence type="ECO:0000256" key="5">
    <source>
        <dbReference type="ARBA" id="ARBA00023172"/>
    </source>
</evidence>
<evidence type="ECO:0000259" key="8">
    <source>
        <dbReference type="PROSITE" id="PS51900"/>
    </source>
</evidence>
<evidence type="ECO:0000313" key="10">
    <source>
        <dbReference type="Proteomes" id="UP000186015"/>
    </source>
</evidence>